<comment type="caution">
    <text evidence="2">The sequence shown here is derived from an EMBL/GenBank/DDBJ whole genome shotgun (WGS) entry which is preliminary data.</text>
</comment>
<gene>
    <name evidence="2" type="ORF">GLOIN_2v510042</name>
</gene>
<feature type="chain" id="PRO_5015191841" description="Secreted protein" evidence="1">
    <location>
        <begin position="26"/>
        <end position="73"/>
    </location>
</feature>
<dbReference type="EMBL" id="AUPC02000250">
    <property type="protein sequence ID" value="POG63998.1"/>
    <property type="molecule type" value="Genomic_DNA"/>
</dbReference>
<organism evidence="2 3">
    <name type="scientific">Rhizophagus irregularis (strain DAOM 181602 / DAOM 197198 / MUCL 43194)</name>
    <name type="common">Arbuscular mycorrhizal fungus</name>
    <name type="synonym">Glomus intraradices</name>
    <dbReference type="NCBI Taxonomy" id="747089"/>
    <lineage>
        <taxon>Eukaryota</taxon>
        <taxon>Fungi</taxon>
        <taxon>Fungi incertae sedis</taxon>
        <taxon>Mucoromycota</taxon>
        <taxon>Glomeromycotina</taxon>
        <taxon>Glomeromycetes</taxon>
        <taxon>Glomerales</taxon>
        <taxon>Glomeraceae</taxon>
        <taxon>Rhizophagus</taxon>
    </lineage>
</organism>
<evidence type="ECO:0000256" key="1">
    <source>
        <dbReference type="SAM" id="SignalP"/>
    </source>
</evidence>
<keyword evidence="3" id="KW-1185">Reference proteome</keyword>
<evidence type="ECO:0008006" key="4">
    <source>
        <dbReference type="Google" id="ProtNLM"/>
    </source>
</evidence>
<dbReference type="Proteomes" id="UP000018888">
    <property type="component" value="Unassembled WGS sequence"/>
</dbReference>
<proteinExistence type="predicted"/>
<accession>A0A2P4PF30</accession>
<name>A0A2P4PF30_RHIID</name>
<evidence type="ECO:0000313" key="2">
    <source>
        <dbReference type="EMBL" id="POG63998.1"/>
    </source>
</evidence>
<sequence length="73" mass="8397">MFNVWINHDLILLLLKLFVILKTSSVQKPATTKVFDVTKIPKSIDIKLQTIKTSNKKIHHASHCLKQCTDQQI</sequence>
<evidence type="ECO:0000313" key="3">
    <source>
        <dbReference type="Proteomes" id="UP000018888"/>
    </source>
</evidence>
<reference evidence="2 3" key="1">
    <citation type="journal article" date="2013" name="Proc. Natl. Acad. Sci. U.S.A.">
        <title>Genome of an arbuscular mycorrhizal fungus provides insight into the oldest plant symbiosis.</title>
        <authorList>
            <person name="Tisserant E."/>
            <person name="Malbreil M."/>
            <person name="Kuo A."/>
            <person name="Kohler A."/>
            <person name="Symeonidi A."/>
            <person name="Balestrini R."/>
            <person name="Charron P."/>
            <person name="Duensing N."/>
            <person name="Frei Dit Frey N."/>
            <person name="Gianinazzi-Pearson V."/>
            <person name="Gilbert L.B."/>
            <person name="Handa Y."/>
            <person name="Herr J.R."/>
            <person name="Hijri M."/>
            <person name="Koul R."/>
            <person name="Kawaguchi M."/>
            <person name="Krajinski F."/>
            <person name="Lammers P.J."/>
            <person name="Masclaux F.G."/>
            <person name="Murat C."/>
            <person name="Morin E."/>
            <person name="Ndikumana S."/>
            <person name="Pagni M."/>
            <person name="Petitpierre D."/>
            <person name="Requena N."/>
            <person name="Rosikiewicz P."/>
            <person name="Riley R."/>
            <person name="Saito K."/>
            <person name="San Clemente H."/>
            <person name="Shapiro H."/>
            <person name="van Tuinen D."/>
            <person name="Becard G."/>
            <person name="Bonfante P."/>
            <person name="Paszkowski U."/>
            <person name="Shachar-Hill Y.Y."/>
            <person name="Tuskan G.A."/>
            <person name="Young P.W."/>
            <person name="Sanders I.R."/>
            <person name="Henrissat B."/>
            <person name="Rensing S.A."/>
            <person name="Grigoriev I.V."/>
            <person name="Corradi N."/>
            <person name="Roux C."/>
            <person name="Martin F."/>
        </authorList>
    </citation>
    <scope>NUCLEOTIDE SEQUENCE [LARGE SCALE GENOMIC DNA]</scope>
    <source>
        <strain evidence="2 3">DAOM 197198</strain>
    </source>
</reference>
<protein>
    <recommendedName>
        <fullName evidence="4">Secreted protein</fullName>
    </recommendedName>
</protein>
<keyword evidence="1" id="KW-0732">Signal</keyword>
<reference evidence="2 3" key="2">
    <citation type="journal article" date="2018" name="New Phytol.">
        <title>High intraspecific genome diversity in the model arbuscular mycorrhizal symbiont Rhizophagus irregularis.</title>
        <authorList>
            <person name="Chen E.C.H."/>
            <person name="Morin E."/>
            <person name="Beaudet D."/>
            <person name="Noel J."/>
            <person name="Yildirir G."/>
            <person name="Ndikumana S."/>
            <person name="Charron P."/>
            <person name="St-Onge C."/>
            <person name="Giorgi J."/>
            <person name="Kruger M."/>
            <person name="Marton T."/>
            <person name="Ropars J."/>
            <person name="Grigoriev I.V."/>
            <person name="Hainaut M."/>
            <person name="Henrissat B."/>
            <person name="Roux C."/>
            <person name="Martin F."/>
            <person name="Corradi N."/>
        </authorList>
    </citation>
    <scope>NUCLEOTIDE SEQUENCE [LARGE SCALE GENOMIC DNA]</scope>
    <source>
        <strain evidence="2 3">DAOM 197198</strain>
    </source>
</reference>
<feature type="signal peptide" evidence="1">
    <location>
        <begin position="1"/>
        <end position="25"/>
    </location>
</feature>
<dbReference type="AlphaFoldDB" id="A0A2P4PF30"/>